<dbReference type="SUPFAM" id="SSF51445">
    <property type="entry name" value="(Trans)glycosidases"/>
    <property type="match status" value="1"/>
</dbReference>
<evidence type="ECO:0000256" key="2">
    <source>
        <dbReference type="ARBA" id="ARBA00022801"/>
    </source>
</evidence>
<evidence type="ECO:0000256" key="3">
    <source>
        <dbReference type="ARBA" id="ARBA00023295"/>
    </source>
</evidence>
<dbReference type="AlphaFoldDB" id="A0A444MSB2"/>
<feature type="domain" description="Glycosyl hydrolases family 39 N-terminal catalytic" evidence="5">
    <location>
        <begin position="159"/>
        <end position="238"/>
    </location>
</feature>
<name>A0A444MSB2_9SPHI</name>
<gene>
    <name evidence="6" type="ORF">EPL05_03735</name>
</gene>
<keyword evidence="4" id="KW-0472">Membrane</keyword>
<reference evidence="6 7" key="1">
    <citation type="submission" date="2019-01" db="EMBL/GenBank/DDBJ databases">
        <title>Mucilaginibacter antarcticum sp. nov., isolated from antarctic soil.</title>
        <authorList>
            <person name="Yan Y.-Q."/>
            <person name="Du Z.-J."/>
        </authorList>
    </citation>
    <scope>NUCLEOTIDE SEQUENCE [LARGE SCALE GENOMIC DNA]</scope>
    <source>
        <strain evidence="6 7">F01003</strain>
    </source>
</reference>
<keyword evidence="7" id="KW-1185">Reference proteome</keyword>
<evidence type="ECO:0000256" key="1">
    <source>
        <dbReference type="ARBA" id="ARBA00008875"/>
    </source>
</evidence>
<protein>
    <recommendedName>
        <fullName evidence="5">Glycosyl hydrolases family 39 N-terminal catalytic domain-containing protein</fullName>
    </recommendedName>
</protein>
<dbReference type="OrthoDB" id="9776971at2"/>
<keyword evidence="4" id="KW-1133">Transmembrane helix</keyword>
<evidence type="ECO:0000313" key="6">
    <source>
        <dbReference type="EMBL" id="RWY55497.1"/>
    </source>
</evidence>
<keyword evidence="3" id="KW-0326">Glycosidase</keyword>
<accession>A0A444MSB2</accession>
<keyword evidence="4" id="KW-0812">Transmembrane</keyword>
<dbReference type="GO" id="GO:0016798">
    <property type="term" value="F:hydrolase activity, acting on glycosyl bonds"/>
    <property type="evidence" value="ECO:0007669"/>
    <property type="project" value="UniProtKB-KW"/>
</dbReference>
<comment type="caution">
    <text evidence="6">The sequence shown here is derived from an EMBL/GenBank/DDBJ whole genome shotgun (WGS) entry which is preliminary data.</text>
</comment>
<dbReference type="RefSeq" id="WP_128532241.1">
    <property type="nucleotide sequence ID" value="NZ_SBIW01000002.1"/>
</dbReference>
<comment type="similarity">
    <text evidence="1">Belongs to the glycosyl hydrolase 39 family.</text>
</comment>
<dbReference type="Proteomes" id="UP000286701">
    <property type="component" value="Unassembled WGS sequence"/>
</dbReference>
<keyword evidence="2" id="KW-0378">Hydrolase</keyword>
<feature type="transmembrane region" description="Helical" evidence="4">
    <location>
        <begin position="21"/>
        <end position="40"/>
    </location>
</feature>
<organism evidence="6 7">
    <name type="scientific">Mucilaginibacter gilvus</name>
    <dbReference type="NCBI Taxonomy" id="2305909"/>
    <lineage>
        <taxon>Bacteria</taxon>
        <taxon>Pseudomonadati</taxon>
        <taxon>Bacteroidota</taxon>
        <taxon>Sphingobacteriia</taxon>
        <taxon>Sphingobacteriales</taxon>
        <taxon>Sphingobacteriaceae</taxon>
        <taxon>Mucilaginibacter</taxon>
    </lineage>
</organism>
<evidence type="ECO:0000256" key="4">
    <source>
        <dbReference type="SAM" id="Phobius"/>
    </source>
</evidence>
<evidence type="ECO:0000259" key="5">
    <source>
        <dbReference type="Pfam" id="PF01229"/>
    </source>
</evidence>
<evidence type="ECO:0000313" key="7">
    <source>
        <dbReference type="Proteomes" id="UP000286701"/>
    </source>
</evidence>
<dbReference type="Pfam" id="PF01229">
    <property type="entry name" value="Glyco_hydro_39"/>
    <property type="match status" value="1"/>
</dbReference>
<dbReference type="Gene3D" id="3.20.20.80">
    <property type="entry name" value="Glycosidases"/>
    <property type="match status" value="1"/>
</dbReference>
<sequence>MLAAFRDKKNFSKYSLYINRIRIATLFLCCLAAGVFLILIHSIQTQPNQSVIYIDCSKRLPPAKSMIGFLHSLSLQSPPSKYITELNPRYWRIGSRNKFVLNKIKSFGAAPIFVLSDVFGYSHADSAASWESPSLVPDKWNYMVKSVAVEHNSDGITSIYDIWNEPNLKGFWPSSQPDFFATFKKGYNQIRAAPNGNAAKISGPSISKFDIDFIQNFLDYCLANNLRLDILSWHEFRSNEDIPKVADDILLVKSRFINNPKYAALQIKAIQINEIIPESDQFSPGNILAYFDYLEQGGADGACKACWVESNGESNCFNNSLDGLLDGDTKQPRAAWWAYRYYNLSLENRLNYKSNNSHVICFANYQTDNLQVLLGYYGHRAKNASVTQVKLNLSNIKSLALFAGKSYVNISVLSIPNTGEDAMGSPKITYQTIAKVANGQIIFSVPGLYLSGACVVNIK</sequence>
<dbReference type="InterPro" id="IPR049166">
    <property type="entry name" value="GH39_cat"/>
</dbReference>
<dbReference type="EMBL" id="SBIW01000002">
    <property type="protein sequence ID" value="RWY55497.1"/>
    <property type="molecule type" value="Genomic_DNA"/>
</dbReference>
<proteinExistence type="inferred from homology"/>
<dbReference type="InterPro" id="IPR017853">
    <property type="entry name" value="GH"/>
</dbReference>